<feature type="compositionally biased region" description="Low complexity" evidence="4">
    <location>
        <begin position="345"/>
        <end position="360"/>
    </location>
</feature>
<comment type="similarity">
    <text evidence="1 2">Belongs to the SCAR/WAVE family.</text>
</comment>
<protein>
    <recommendedName>
        <fullName evidence="2">Protein SCAR</fullName>
    </recommendedName>
    <alternativeName>
        <fullName evidence="2">Protein WAVE</fullName>
    </alternativeName>
</protein>
<evidence type="ECO:0000256" key="2">
    <source>
        <dbReference type="RuleBase" id="RU367034"/>
    </source>
</evidence>
<accession>A0ABC9GTX1</accession>
<gene>
    <name evidence="5" type="ORF">URODEC1_LOCUS118848</name>
</gene>
<name>A0ABC9GTX1_9POAL</name>
<feature type="compositionally biased region" description="Basic and acidic residues" evidence="4">
    <location>
        <begin position="173"/>
        <end position="188"/>
    </location>
</feature>
<keyword evidence="3" id="KW-0175">Coiled coil</keyword>
<dbReference type="Gene3D" id="1.20.5.340">
    <property type="match status" value="1"/>
</dbReference>
<evidence type="ECO:0000256" key="3">
    <source>
        <dbReference type="SAM" id="Coils"/>
    </source>
</evidence>
<evidence type="ECO:0000256" key="4">
    <source>
        <dbReference type="SAM" id="MobiDB-lite"/>
    </source>
</evidence>
<dbReference type="PANTHER" id="PTHR12902">
    <property type="entry name" value="WASP-1"/>
    <property type="match status" value="1"/>
</dbReference>
<feature type="compositionally biased region" description="Low complexity" evidence="4">
    <location>
        <begin position="92"/>
        <end position="103"/>
    </location>
</feature>
<feature type="coiled-coil region" evidence="3">
    <location>
        <begin position="56"/>
        <end position="83"/>
    </location>
</feature>
<keyword evidence="2" id="KW-0009">Actin-binding</keyword>
<dbReference type="EMBL" id="CAXIPR030000132">
    <property type="protein sequence ID" value="CAM0145073.1"/>
    <property type="molecule type" value="Genomic_DNA"/>
</dbReference>
<keyword evidence="2" id="KW-0206">Cytoskeleton</keyword>
<dbReference type="GO" id="GO:0005856">
    <property type="term" value="C:cytoskeleton"/>
    <property type="evidence" value="ECO:0007669"/>
    <property type="project" value="UniProtKB-SubCell"/>
</dbReference>
<feature type="compositionally biased region" description="Basic and acidic residues" evidence="4">
    <location>
        <begin position="308"/>
        <end position="319"/>
    </location>
</feature>
<comment type="subcellular location">
    <subcellularLocation>
        <location evidence="2">Cytoplasm</location>
        <location evidence="2">Cytoskeleton</location>
    </subcellularLocation>
</comment>
<feature type="region of interest" description="Disordered" evidence="4">
    <location>
        <begin position="227"/>
        <end position="256"/>
    </location>
</feature>
<feature type="region of interest" description="Disordered" evidence="4">
    <location>
        <begin position="92"/>
        <end position="116"/>
    </location>
</feature>
<feature type="region of interest" description="Disordered" evidence="4">
    <location>
        <begin position="168"/>
        <end position="188"/>
    </location>
</feature>
<feature type="compositionally biased region" description="Polar residues" evidence="4">
    <location>
        <begin position="241"/>
        <end position="256"/>
    </location>
</feature>
<feature type="region of interest" description="Disordered" evidence="4">
    <location>
        <begin position="307"/>
        <end position="369"/>
    </location>
</feature>
<dbReference type="AlphaFoldDB" id="A0ABC9GTX1"/>
<reference evidence="5 6" key="1">
    <citation type="submission" date="2024-10" db="EMBL/GenBank/DDBJ databases">
        <authorList>
            <person name="Ryan C."/>
        </authorList>
    </citation>
    <scope>NUCLEOTIDE SEQUENCE [LARGE SCALE GENOMIC DNA]</scope>
</reference>
<dbReference type="Proteomes" id="UP001497457">
    <property type="component" value="Unassembled WGS sequence"/>
</dbReference>
<dbReference type="InterPro" id="IPR028288">
    <property type="entry name" value="SCAR/WAVE_fam"/>
</dbReference>
<evidence type="ECO:0000313" key="5">
    <source>
        <dbReference type="EMBL" id="CAM0145073.1"/>
    </source>
</evidence>
<comment type="function">
    <text evidence="2">Involved in regulation of actin and microtubule organization. Part of a WAVE complex that activates the Arp2/3 complex.</text>
</comment>
<evidence type="ECO:0000313" key="6">
    <source>
        <dbReference type="Proteomes" id="UP001497457"/>
    </source>
</evidence>
<evidence type="ECO:0000256" key="1">
    <source>
        <dbReference type="ARBA" id="ARBA00006993"/>
    </source>
</evidence>
<proteinExistence type="inferred from homology"/>
<keyword evidence="6" id="KW-1185">Reference proteome</keyword>
<dbReference type="GO" id="GO:0030036">
    <property type="term" value="P:actin cytoskeleton organization"/>
    <property type="evidence" value="ECO:0007669"/>
    <property type="project" value="UniProtKB-UniRule"/>
</dbReference>
<feature type="compositionally biased region" description="Basic and acidic residues" evidence="4">
    <location>
        <begin position="227"/>
        <end position="240"/>
    </location>
</feature>
<sequence length="582" mass="62815">MAAMPRPGSSGSTPAVNEAALELEGLAMAGLVAVLRHLGDLAELAAEVFDGLQDQAVAVSARARRLKARAKQLQADLDRNGHRHRLCQAQTTRTLTRRQQQQQKVSHGVAGGEAPPRSIVNHIKRCRGPPRLSALDRFDAHGDGACLKRYTNPSFFRAAHSQNQNACSANHLHQADSDDTRSQTDDSEKHSLGFLSMLRRQLKHRQTAGSVSCPSLLKLQTCTHRSSHSDLEMDKADRNHPSATGQSKDSPTSNCCSDAAAAGSDYVGSCSELQRTSSFEAWLSPGPGARFGSADPAVQDSAAVSDDALLKDSHQETTRLQRTGCESYDDDDAPADPEKHDKQNGPSISSQCSNSSSPENSGEHTYTPDAKDVVLLPRTECETDKSLHTKLTSVLPENTYSSKADAPPLLPIPPMQWLSAKVHTGKDHVQRAGGKILKNTELVSVLELTSGWSEPGGTNQLSGAEIRSQFAAADTDRGMEVTDRPTQDLYREGAEVSSCGKANKAQAQVDVQSSGDENVFFSAVEQLARTSPPWIPSRCDRITLRNGPSPLHGSRSILDCRTTLLEQIKDKAHADSNHVHSD</sequence>
<dbReference type="Gene3D" id="6.10.280.150">
    <property type="match status" value="1"/>
</dbReference>
<organism evidence="5 6">
    <name type="scientific">Urochloa decumbens</name>
    <dbReference type="NCBI Taxonomy" id="240449"/>
    <lineage>
        <taxon>Eukaryota</taxon>
        <taxon>Viridiplantae</taxon>
        <taxon>Streptophyta</taxon>
        <taxon>Embryophyta</taxon>
        <taxon>Tracheophyta</taxon>
        <taxon>Spermatophyta</taxon>
        <taxon>Magnoliopsida</taxon>
        <taxon>Liliopsida</taxon>
        <taxon>Poales</taxon>
        <taxon>Poaceae</taxon>
        <taxon>PACMAD clade</taxon>
        <taxon>Panicoideae</taxon>
        <taxon>Panicodae</taxon>
        <taxon>Paniceae</taxon>
        <taxon>Melinidinae</taxon>
        <taxon>Urochloa</taxon>
    </lineage>
</organism>
<keyword evidence="2" id="KW-0963">Cytoplasm</keyword>
<dbReference type="GO" id="GO:0003779">
    <property type="term" value="F:actin binding"/>
    <property type="evidence" value="ECO:0007669"/>
    <property type="project" value="UniProtKB-UniRule"/>
</dbReference>
<dbReference type="PANTHER" id="PTHR12902:SF26">
    <property type="entry name" value="PROTEIN SCAR"/>
    <property type="match status" value="1"/>
</dbReference>
<comment type="caution">
    <text evidence="5">The sequence shown here is derived from an EMBL/GenBank/DDBJ whole genome shotgun (WGS) entry which is preliminary data.</text>
</comment>